<reference evidence="5 6" key="1">
    <citation type="submission" date="2024-04" db="EMBL/GenBank/DDBJ databases">
        <title>Isolation of an actinomycete strain from pig manure.</title>
        <authorList>
            <person name="Gong T."/>
            <person name="Yu Z."/>
            <person name="An M."/>
            <person name="Wei C."/>
            <person name="Yang W."/>
            <person name="Liu L."/>
        </authorList>
    </citation>
    <scope>NUCLEOTIDE SEQUENCE [LARGE SCALE GENOMIC DNA]</scope>
    <source>
        <strain evidence="5 6">ZF39</strain>
    </source>
</reference>
<evidence type="ECO:0000313" key="6">
    <source>
        <dbReference type="Proteomes" id="UP001442841"/>
    </source>
</evidence>
<sequence>MRKPATGPRRAAYYLRISQDREFDGLAIDRQLEDCRELARREGWTLIEPPYVDQSKTATYANKVRERYDDMVRDYLAGAFTALVIYDLDRFTRQPRELEDWIDAAKTRGLLLKSVSGDVDLTNENGLLIAGIKVQVARAEMMRKAARQSRAQKQRAQLGKAPKGMRPLGYRVNGDVVPDEADAVRAIYAAFTRAEAPESLRSLARGLSGTQEVPGITKRPKHTHLVSIEREDARRARAAKDNKPYEFDPKRIKPDGPWSPSTVLGILRNPRYAQMSTYTPKEYHADGNRRRTWRAQIVRDEAGEPVRGKWDAIVDDETWWRAQEILDDADRVTNTSGSTKRKHLGSGLYRCGEVVEVDGSVCGKKVTGATRGYRCAGHVMRTGPAIDAYVTDMVAARLGQPDALRRKQRVEDGPETLGINAAISEQRAKIIRAQRDYDAEEIEARDLRRVRDAAEARIHELEAQRLLVGNLGALAPILNADDPPKAFRGGSLELRRQVIDLMATVTLYPQPKGRKGFNPASVDIEFHDAGSTEQQSTHDAHATRADEQHPDRSTQADGDPSVSVLPDSLVPSANEGDQG</sequence>
<dbReference type="Gene3D" id="3.90.1750.20">
    <property type="entry name" value="Putative Large Serine Recombinase, Chain B, Domain 2"/>
    <property type="match status" value="1"/>
</dbReference>
<gene>
    <name evidence="5" type="ORF">AADG42_14840</name>
</gene>
<dbReference type="InterPro" id="IPR038109">
    <property type="entry name" value="DNA_bind_recomb_sf"/>
</dbReference>
<dbReference type="PANTHER" id="PTHR30461">
    <property type="entry name" value="DNA-INVERTASE FROM LAMBDOID PROPHAGE"/>
    <property type="match status" value="1"/>
</dbReference>
<feature type="compositionally biased region" description="Low complexity" evidence="2">
    <location>
        <begin position="559"/>
        <end position="572"/>
    </location>
</feature>
<evidence type="ECO:0000256" key="2">
    <source>
        <dbReference type="SAM" id="MobiDB-lite"/>
    </source>
</evidence>
<dbReference type="InterPro" id="IPR006119">
    <property type="entry name" value="Resolv_N"/>
</dbReference>
<evidence type="ECO:0000259" key="3">
    <source>
        <dbReference type="PROSITE" id="PS51736"/>
    </source>
</evidence>
<dbReference type="RefSeq" id="WP_425309981.1">
    <property type="nucleotide sequence ID" value="NZ_CP154795.1"/>
</dbReference>
<dbReference type="Proteomes" id="UP001442841">
    <property type="component" value="Chromosome"/>
</dbReference>
<dbReference type="InterPro" id="IPR050639">
    <property type="entry name" value="SSR_resolvase"/>
</dbReference>
<protein>
    <submittedName>
        <fullName evidence="5">Recombinase family protein</fullName>
    </submittedName>
</protein>
<keyword evidence="6" id="KW-1185">Reference proteome</keyword>
<dbReference type="Pfam" id="PF00239">
    <property type="entry name" value="Resolvase"/>
    <property type="match status" value="1"/>
</dbReference>
<dbReference type="PROSITE" id="PS51737">
    <property type="entry name" value="RECOMBINASE_DNA_BIND"/>
    <property type="match status" value="1"/>
</dbReference>
<dbReference type="CDD" id="cd00338">
    <property type="entry name" value="Ser_Recombinase"/>
    <property type="match status" value="1"/>
</dbReference>
<feature type="domain" description="Resolvase/invertase-type recombinase catalytic" evidence="3">
    <location>
        <begin position="10"/>
        <end position="159"/>
    </location>
</feature>
<feature type="coiled-coil region" evidence="1">
    <location>
        <begin position="423"/>
        <end position="464"/>
    </location>
</feature>
<dbReference type="SUPFAM" id="SSF53041">
    <property type="entry name" value="Resolvase-like"/>
    <property type="match status" value="1"/>
</dbReference>
<dbReference type="PROSITE" id="PS51736">
    <property type="entry name" value="RECOMBINASES_3"/>
    <property type="match status" value="1"/>
</dbReference>
<dbReference type="InterPro" id="IPR011109">
    <property type="entry name" value="DNA_bind_recombinase_dom"/>
</dbReference>
<name>A0ABZ3FTM9_9ACTN</name>
<dbReference type="SMART" id="SM00857">
    <property type="entry name" value="Resolvase"/>
    <property type="match status" value="1"/>
</dbReference>
<dbReference type="InterPro" id="IPR036162">
    <property type="entry name" value="Resolvase-like_N_sf"/>
</dbReference>
<organism evidence="5 6">
    <name type="scientific">Ammonicoccus fulvus</name>
    <dbReference type="NCBI Taxonomy" id="3138240"/>
    <lineage>
        <taxon>Bacteria</taxon>
        <taxon>Bacillati</taxon>
        <taxon>Actinomycetota</taxon>
        <taxon>Actinomycetes</taxon>
        <taxon>Propionibacteriales</taxon>
        <taxon>Propionibacteriaceae</taxon>
        <taxon>Ammonicoccus</taxon>
    </lineage>
</organism>
<evidence type="ECO:0000313" key="5">
    <source>
        <dbReference type="EMBL" id="XAN08525.1"/>
    </source>
</evidence>
<dbReference type="EMBL" id="CP154795">
    <property type="protein sequence ID" value="XAN08525.1"/>
    <property type="molecule type" value="Genomic_DNA"/>
</dbReference>
<evidence type="ECO:0000256" key="1">
    <source>
        <dbReference type="SAM" id="Coils"/>
    </source>
</evidence>
<accession>A0ABZ3FTM9</accession>
<feature type="domain" description="Recombinase" evidence="4">
    <location>
        <begin position="162"/>
        <end position="332"/>
    </location>
</feature>
<feature type="region of interest" description="Disordered" evidence="2">
    <location>
        <begin position="529"/>
        <end position="579"/>
    </location>
</feature>
<feature type="compositionally biased region" description="Basic and acidic residues" evidence="2">
    <location>
        <begin position="529"/>
        <end position="554"/>
    </location>
</feature>
<proteinExistence type="predicted"/>
<dbReference type="Gene3D" id="3.40.50.1390">
    <property type="entry name" value="Resolvase, N-terminal catalytic domain"/>
    <property type="match status" value="1"/>
</dbReference>
<dbReference type="PANTHER" id="PTHR30461:SF23">
    <property type="entry name" value="DNA RECOMBINASE-RELATED"/>
    <property type="match status" value="1"/>
</dbReference>
<dbReference type="Pfam" id="PF07508">
    <property type="entry name" value="Recombinase"/>
    <property type="match status" value="1"/>
</dbReference>
<keyword evidence="1" id="KW-0175">Coiled coil</keyword>
<evidence type="ECO:0000259" key="4">
    <source>
        <dbReference type="PROSITE" id="PS51737"/>
    </source>
</evidence>
<feature type="region of interest" description="Disordered" evidence="2">
    <location>
        <begin position="234"/>
        <end position="254"/>
    </location>
</feature>